<name>A0A0R2BHG4_9LACO</name>
<dbReference type="NCBIfam" id="TIGR00099">
    <property type="entry name" value="Cof-subfamily"/>
    <property type="match status" value="1"/>
</dbReference>
<dbReference type="InterPro" id="IPR006379">
    <property type="entry name" value="HAD-SF_hydro_IIB"/>
</dbReference>
<dbReference type="Gene3D" id="3.40.50.1000">
    <property type="entry name" value="HAD superfamily/HAD-like"/>
    <property type="match status" value="1"/>
</dbReference>
<dbReference type="SFLD" id="SFLDG01140">
    <property type="entry name" value="C2.B:_Phosphomannomutase_and_P"/>
    <property type="match status" value="1"/>
</dbReference>
<dbReference type="CDD" id="cd07516">
    <property type="entry name" value="HAD_Pase"/>
    <property type="match status" value="1"/>
</dbReference>
<organism evidence="1 2">
    <name type="scientific">Lapidilactobacillus dextrinicus DSM 20335</name>
    <dbReference type="NCBI Taxonomy" id="1423738"/>
    <lineage>
        <taxon>Bacteria</taxon>
        <taxon>Bacillati</taxon>
        <taxon>Bacillota</taxon>
        <taxon>Bacilli</taxon>
        <taxon>Lactobacillales</taxon>
        <taxon>Lactobacillaceae</taxon>
        <taxon>Lapidilactobacillus</taxon>
    </lineage>
</organism>
<dbReference type="NCBIfam" id="TIGR01484">
    <property type="entry name" value="HAD-SF-IIB"/>
    <property type="match status" value="1"/>
</dbReference>
<dbReference type="InterPro" id="IPR023214">
    <property type="entry name" value="HAD_sf"/>
</dbReference>
<dbReference type="PATRIC" id="fig|1423738.3.peg.115"/>
<proteinExistence type="predicted"/>
<dbReference type="GO" id="GO:0000287">
    <property type="term" value="F:magnesium ion binding"/>
    <property type="evidence" value="ECO:0007669"/>
    <property type="project" value="TreeGrafter"/>
</dbReference>
<dbReference type="InterPro" id="IPR036412">
    <property type="entry name" value="HAD-like_sf"/>
</dbReference>
<dbReference type="SUPFAM" id="SSF56784">
    <property type="entry name" value="HAD-like"/>
    <property type="match status" value="1"/>
</dbReference>
<evidence type="ECO:0008006" key="3">
    <source>
        <dbReference type="Google" id="ProtNLM"/>
    </source>
</evidence>
<dbReference type="OrthoDB" id="9790031at2"/>
<dbReference type="Pfam" id="PF08282">
    <property type="entry name" value="Hydrolase_3"/>
    <property type="match status" value="1"/>
</dbReference>
<dbReference type="InterPro" id="IPR000150">
    <property type="entry name" value="Cof"/>
</dbReference>
<dbReference type="PANTHER" id="PTHR10000">
    <property type="entry name" value="PHOSPHOSERINE PHOSPHATASE"/>
    <property type="match status" value="1"/>
</dbReference>
<dbReference type="AlphaFoldDB" id="A0A0R2BHG4"/>
<dbReference type="SFLD" id="SFLDS00003">
    <property type="entry name" value="Haloacid_Dehalogenase"/>
    <property type="match status" value="1"/>
</dbReference>
<accession>A0A0R2BHG4</accession>
<dbReference type="EMBL" id="AYYK01000008">
    <property type="protein sequence ID" value="KRM78958.1"/>
    <property type="molecule type" value="Genomic_DNA"/>
</dbReference>
<comment type="caution">
    <text evidence="1">The sequence shown here is derived from an EMBL/GenBank/DDBJ whole genome shotgun (WGS) entry which is preliminary data.</text>
</comment>
<dbReference type="PANTHER" id="PTHR10000:SF8">
    <property type="entry name" value="HAD SUPERFAMILY HYDROLASE-LIKE, TYPE 3"/>
    <property type="match status" value="1"/>
</dbReference>
<dbReference type="GO" id="GO:0016791">
    <property type="term" value="F:phosphatase activity"/>
    <property type="evidence" value="ECO:0007669"/>
    <property type="project" value="TreeGrafter"/>
</dbReference>
<keyword evidence="2" id="KW-1185">Reference proteome</keyword>
<reference evidence="1 2" key="1">
    <citation type="journal article" date="2015" name="Genome Announc.">
        <title>Expanding the biotechnology potential of lactobacilli through comparative genomics of 213 strains and associated genera.</title>
        <authorList>
            <person name="Sun Z."/>
            <person name="Harris H.M."/>
            <person name="McCann A."/>
            <person name="Guo C."/>
            <person name="Argimon S."/>
            <person name="Zhang W."/>
            <person name="Yang X."/>
            <person name="Jeffery I.B."/>
            <person name="Cooney J.C."/>
            <person name="Kagawa T.F."/>
            <person name="Liu W."/>
            <person name="Song Y."/>
            <person name="Salvetti E."/>
            <person name="Wrobel A."/>
            <person name="Rasinkangas P."/>
            <person name="Parkhill J."/>
            <person name="Rea M.C."/>
            <person name="O'Sullivan O."/>
            <person name="Ritari J."/>
            <person name="Douillard F.P."/>
            <person name="Paul Ross R."/>
            <person name="Yang R."/>
            <person name="Briner A.E."/>
            <person name="Felis G.E."/>
            <person name="de Vos W.M."/>
            <person name="Barrangou R."/>
            <person name="Klaenhammer T.R."/>
            <person name="Caufield P.W."/>
            <person name="Cui Y."/>
            <person name="Zhang H."/>
            <person name="O'Toole P.W."/>
        </authorList>
    </citation>
    <scope>NUCLEOTIDE SEQUENCE [LARGE SCALE GENOMIC DNA]</scope>
    <source>
        <strain evidence="1 2">DSM 20335</strain>
    </source>
</reference>
<gene>
    <name evidence="1" type="ORF">FC84_GL000113</name>
</gene>
<dbReference type="RefSeq" id="WP_057756405.1">
    <property type="nucleotide sequence ID" value="NZ_AYYK01000008.1"/>
</dbReference>
<dbReference type="STRING" id="1423738.FC84_GL000113"/>
<sequence>MYKLIVSDLDETLLRDDGSVSQQDLQSIQKLTAQGVKFVPNSGRGFASMQNLLQKIGTVNQDGQYVISYNGGVIVNNYQNQVLVNHYLDWSIANQLYLLALQQPNLGIHVYTLNDVYIYKPSADELNYLKTRQVQYHDFDEPNLNQFKETPIVKIIMENTDQTQLADFKTRALAKVETPLTVTFSSNRYVEFNPAGIDKGRAALELAAKLQIKPEEVIAIGDNSNDLSMIKAAGLGVSVQNGIPEVKKHANLILDATNNENPITELYQRLF</sequence>
<protein>
    <recommendedName>
        <fullName evidence="3">HAD superfamily hydrolase</fullName>
    </recommendedName>
</protein>
<dbReference type="Gene3D" id="3.30.1240.10">
    <property type="match status" value="1"/>
</dbReference>
<dbReference type="Proteomes" id="UP000051813">
    <property type="component" value="Unassembled WGS sequence"/>
</dbReference>
<evidence type="ECO:0000313" key="2">
    <source>
        <dbReference type="Proteomes" id="UP000051813"/>
    </source>
</evidence>
<dbReference type="GO" id="GO:0005829">
    <property type="term" value="C:cytosol"/>
    <property type="evidence" value="ECO:0007669"/>
    <property type="project" value="TreeGrafter"/>
</dbReference>
<evidence type="ECO:0000313" key="1">
    <source>
        <dbReference type="EMBL" id="KRM78958.1"/>
    </source>
</evidence>